<dbReference type="PROSITE" id="PS50893">
    <property type="entry name" value="ABC_TRANSPORTER_2"/>
    <property type="match status" value="1"/>
</dbReference>
<dbReference type="AlphaFoldDB" id="A0A1H8RHX7"/>
<dbReference type="OrthoDB" id="9805514at2"/>
<evidence type="ECO:0000256" key="5">
    <source>
        <dbReference type="ARBA" id="ARBA00022741"/>
    </source>
</evidence>
<dbReference type="GO" id="GO:0015658">
    <property type="term" value="F:branched-chain amino acid transmembrane transporter activity"/>
    <property type="evidence" value="ECO:0007669"/>
    <property type="project" value="InterPro"/>
</dbReference>
<keyword evidence="6 11" id="KW-0067">ATP-binding</keyword>
<dbReference type="InterPro" id="IPR003439">
    <property type="entry name" value="ABC_transporter-like_ATP-bd"/>
</dbReference>
<dbReference type="InterPro" id="IPR051120">
    <property type="entry name" value="ABC_AA/LPS_Transport"/>
</dbReference>
<keyword evidence="5" id="KW-0547">Nucleotide-binding</keyword>
<feature type="transmembrane region" description="Helical" evidence="9">
    <location>
        <begin position="31"/>
        <end position="51"/>
    </location>
</feature>
<feature type="transmembrane region" description="Helical" evidence="9">
    <location>
        <begin position="88"/>
        <end position="105"/>
    </location>
</feature>
<evidence type="ECO:0000256" key="8">
    <source>
        <dbReference type="ARBA" id="ARBA00023136"/>
    </source>
</evidence>
<evidence type="ECO:0000313" key="12">
    <source>
        <dbReference type="Proteomes" id="UP000199657"/>
    </source>
</evidence>
<comment type="subcellular location">
    <subcellularLocation>
        <location evidence="1">Cell inner membrane</location>
        <topology evidence="1">Multi-pass membrane protein</topology>
    </subcellularLocation>
</comment>
<evidence type="ECO:0000256" key="6">
    <source>
        <dbReference type="ARBA" id="ARBA00022840"/>
    </source>
</evidence>
<evidence type="ECO:0000256" key="2">
    <source>
        <dbReference type="ARBA" id="ARBA00022448"/>
    </source>
</evidence>
<feature type="transmembrane region" description="Helical" evidence="9">
    <location>
        <begin position="249"/>
        <end position="271"/>
    </location>
</feature>
<dbReference type="PANTHER" id="PTHR45772">
    <property type="entry name" value="CONSERVED COMPONENT OF ABC TRANSPORTER FOR NATURAL AMINO ACIDS-RELATED"/>
    <property type="match status" value="1"/>
</dbReference>
<dbReference type="CDD" id="cd06581">
    <property type="entry name" value="TM_PBP1_LivM_like"/>
    <property type="match status" value="1"/>
</dbReference>
<evidence type="ECO:0000256" key="7">
    <source>
        <dbReference type="ARBA" id="ARBA00022989"/>
    </source>
</evidence>
<dbReference type="GO" id="GO:0016887">
    <property type="term" value="F:ATP hydrolysis activity"/>
    <property type="evidence" value="ECO:0007669"/>
    <property type="project" value="InterPro"/>
</dbReference>
<feature type="domain" description="ABC transporter" evidence="10">
    <location>
        <begin position="348"/>
        <end position="595"/>
    </location>
</feature>
<feature type="transmembrane region" description="Helical" evidence="9">
    <location>
        <begin position="7"/>
        <end position="25"/>
    </location>
</feature>
<feature type="transmembrane region" description="Helical" evidence="9">
    <location>
        <begin position="283"/>
        <end position="301"/>
    </location>
</feature>
<evidence type="ECO:0000256" key="1">
    <source>
        <dbReference type="ARBA" id="ARBA00004429"/>
    </source>
</evidence>
<feature type="transmembrane region" description="Helical" evidence="9">
    <location>
        <begin position="63"/>
        <end position="82"/>
    </location>
</feature>
<dbReference type="Pfam" id="PF12399">
    <property type="entry name" value="BCA_ABC_TP_C"/>
    <property type="match status" value="1"/>
</dbReference>
<evidence type="ECO:0000313" key="11">
    <source>
        <dbReference type="EMBL" id="SEO66149.1"/>
    </source>
</evidence>
<dbReference type="InterPro" id="IPR043428">
    <property type="entry name" value="LivM-like"/>
</dbReference>
<dbReference type="InterPro" id="IPR003593">
    <property type="entry name" value="AAA+_ATPase"/>
</dbReference>
<name>A0A1H8RHX7_9GAMM</name>
<dbReference type="InterPro" id="IPR032823">
    <property type="entry name" value="BCA_ABC_TP_C"/>
</dbReference>
<dbReference type="Gene3D" id="3.40.50.300">
    <property type="entry name" value="P-loop containing nucleotide triphosphate hydrolases"/>
    <property type="match status" value="1"/>
</dbReference>
<feature type="transmembrane region" description="Helical" evidence="9">
    <location>
        <begin position="160"/>
        <end position="179"/>
    </location>
</feature>
<keyword evidence="12" id="KW-1185">Reference proteome</keyword>
<dbReference type="Proteomes" id="UP000199657">
    <property type="component" value="Unassembled WGS sequence"/>
</dbReference>
<keyword evidence="8 9" id="KW-0472">Membrane</keyword>
<evidence type="ECO:0000259" key="10">
    <source>
        <dbReference type="PROSITE" id="PS50893"/>
    </source>
</evidence>
<organism evidence="11 12">
    <name type="scientific">Aquisalimonas asiatica</name>
    <dbReference type="NCBI Taxonomy" id="406100"/>
    <lineage>
        <taxon>Bacteria</taxon>
        <taxon>Pseudomonadati</taxon>
        <taxon>Pseudomonadota</taxon>
        <taxon>Gammaproteobacteria</taxon>
        <taxon>Chromatiales</taxon>
        <taxon>Ectothiorhodospiraceae</taxon>
        <taxon>Aquisalimonas</taxon>
    </lineage>
</organism>
<dbReference type="SMART" id="SM00382">
    <property type="entry name" value="AAA"/>
    <property type="match status" value="1"/>
</dbReference>
<dbReference type="STRING" id="406100.SAMN04488052_10245"/>
<accession>A0A1H8RHX7</accession>
<dbReference type="InterPro" id="IPR001851">
    <property type="entry name" value="ABC_transp_permease"/>
</dbReference>
<gene>
    <name evidence="11" type="ORF">SAMN04488052_10245</name>
</gene>
<protein>
    <submittedName>
        <fullName evidence="11">Amino acid/amide ABC transporter membrane protein 2, HAAT family (TC 3.A.1.4.-)/amino acid/amide ABC transporter ATP-binding protein 1, HAAT family (TC 3.A.1.4.-)</fullName>
    </submittedName>
</protein>
<dbReference type="EMBL" id="FOEG01000002">
    <property type="protein sequence ID" value="SEO66149.1"/>
    <property type="molecule type" value="Genomic_DNA"/>
</dbReference>
<proteinExistence type="predicted"/>
<reference evidence="11 12" key="1">
    <citation type="submission" date="2016-10" db="EMBL/GenBank/DDBJ databases">
        <authorList>
            <person name="de Groot N.N."/>
        </authorList>
    </citation>
    <scope>NUCLEOTIDE SEQUENCE [LARGE SCALE GENOMIC DNA]</scope>
    <source>
        <strain evidence="11 12">CGMCC 1.6291</strain>
    </source>
</reference>
<sequence length="613" mass="66184">MNIQSRIIPVLSAVLFLIILIYPMLTDSQYMLRVFMAFLIYGILAMGLNVLVGMTGLISLGQAGVYALGAYTVAVLGTSFGLGMVPSVMIAMALAALLGVVLAYPTVRVTGVYFAVLTIAFGLIVQAVLVEWRGLTGGNLGLTGIPAADFFGLEFTGNGFFYLVAGFFIVVFLFHHNIIKSRYGRAMLASGQSDVATQCLGINTTMIRVFAFVVAAVLATVAGALYAYLNRYVSPDVFSFSESIKFLLMVVLGGPGTIFGPIVGAGILNYITEFIQGLDVWQNFLYGALLLFTMFVLQRGIVGTVEHYGALWLRNGQEDPAAASRKPKVALDEGLLTRTGKGHFGESLNLEDMTVQFGGLKAVDSVSETIQRGTVHALIGPNGAGKSTLLNLASGFYRSTSGRAILFGEEITNLKSHTLSKRGVARTFQNTELFGEMTALENVLVGLHNQATATFLETLLRLPRHYRDEKRFRETAQQLLDYVDIGAYAETKASNLAFGHQRRLEIARALATNPALLLLDEPAAGLTQSEIGGLVELIRDLNGRGVTIILVEHHVDLIMDVSDKVTVLDHGRVIASGDVETVRNDPAVIEAYFGQSRDEPDAFDLSQGEGEPT</sequence>
<dbReference type="GO" id="GO:0005524">
    <property type="term" value="F:ATP binding"/>
    <property type="evidence" value="ECO:0007669"/>
    <property type="project" value="UniProtKB-KW"/>
</dbReference>
<keyword evidence="2" id="KW-0813">Transport</keyword>
<dbReference type="Pfam" id="PF02653">
    <property type="entry name" value="BPD_transp_2"/>
    <property type="match status" value="1"/>
</dbReference>
<keyword evidence="3" id="KW-1003">Cell membrane</keyword>
<dbReference type="FunFam" id="3.40.50.300:FF:000421">
    <property type="entry name" value="Branched-chain amino acid ABC transporter ATP-binding protein"/>
    <property type="match status" value="1"/>
</dbReference>
<dbReference type="Pfam" id="PF00005">
    <property type="entry name" value="ABC_tran"/>
    <property type="match status" value="1"/>
</dbReference>
<dbReference type="SUPFAM" id="SSF52540">
    <property type="entry name" value="P-loop containing nucleoside triphosphate hydrolases"/>
    <property type="match status" value="1"/>
</dbReference>
<evidence type="ECO:0000256" key="9">
    <source>
        <dbReference type="SAM" id="Phobius"/>
    </source>
</evidence>
<keyword evidence="7 9" id="KW-1133">Transmembrane helix</keyword>
<evidence type="ECO:0000256" key="3">
    <source>
        <dbReference type="ARBA" id="ARBA00022475"/>
    </source>
</evidence>
<dbReference type="RefSeq" id="WP_091640515.1">
    <property type="nucleotide sequence ID" value="NZ_FOEG01000002.1"/>
</dbReference>
<feature type="transmembrane region" description="Helical" evidence="9">
    <location>
        <begin position="209"/>
        <end position="229"/>
    </location>
</feature>
<dbReference type="InterPro" id="IPR027417">
    <property type="entry name" value="P-loop_NTPase"/>
</dbReference>
<dbReference type="GO" id="GO:0005886">
    <property type="term" value="C:plasma membrane"/>
    <property type="evidence" value="ECO:0007669"/>
    <property type="project" value="UniProtKB-SubCell"/>
</dbReference>
<dbReference type="CDD" id="cd03219">
    <property type="entry name" value="ABC_Mj1267_LivG_branched"/>
    <property type="match status" value="1"/>
</dbReference>
<evidence type="ECO:0000256" key="4">
    <source>
        <dbReference type="ARBA" id="ARBA00022692"/>
    </source>
</evidence>
<feature type="transmembrane region" description="Helical" evidence="9">
    <location>
        <begin position="112"/>
        <end position="130"/>
    </location>
</feature>
<keyword evidence="4 9" id="KW-0812">Transmembrane</keyword>